<name>A0A8D2KX45_VARKO</name>
<organism evidence="1 2">
    <name type="scientific">Varanus komodoensis</name>
    <name type="common">Komodo dragon</name>
    <dbReference type="NCBI Taxonomy" id="61221"/>
    <lineage>
        <taxon>Eukaryota</taxon>
        <taxon>Metazoa</taxon>
        <taxon>Chordata</taxon>
        <taxon>Craniata</taxon>
        <taxon>Vertebrata</taxon>
        <taxon>Euteleostomi</taxon>
        <taxon>Lepidosauria</taxon>
        <taxon>Squamata</taxon>
        <taxon>Bifurcata</taxon>
        <taxon>Unidentata</taxon>
        <taxon>Episquamata</taxon>
        <taxon>Toxicofera</taxon>
        <taxon>Anguimorpha</taxon>
        <taxon>Paleoanguimorpha</taxon>
        <taxon>Varanoidea</taxon>
        <taxon>Varanidae</taxon>
        <taxon>Varanus</taxon>
    </lineage>
</organism>
<evidence type="ECO:0000313" key="2">
    <source>
        <dbReference type="Proteomes" id="UP000694545"/>
    </source>
</evidence>
<reference evidence="1" key="2">
    <citation type="submission" date="2025-09" db="UniProtKB">
        <authorList>
            <consortium name="Ensembl"/>
        </authorList>
    </citation>
    <scope>IDENTIFICATION</scope>
</reference>
<protein>
    <submittedName>
        <fullName evidence="1">Uncharacterized protein</fullName>
    </submittedName>
</protein>
<dbReference type="Proteomes" id="UP000694545">
    <property type="component" value="Unplaced"/>
</dbReference>
<dbReference type="Ensembl" id="ENSVKKT00000013858.1">
    <property type="protein sequence ID" value="ENSVKKP00000013533.1"/>
    <property type="gene ID" value="ENSVKKG00000009331.1"/>
</dbReference>
<reference evidence="1" key="1">
    <citation type="submission" date="2025-08" db="UniProtKB">
        <authorList>
            <consortium name="Ensembl"/>
        </authorList>
    </citation>
    <scope>IDENTIFICATION</scope>
</reference>
<proteinExistence type="predicted"/>
<sequence>WFHWASVGAGACAWAGEALLSALPGFWSPRVSRRARASKVARHCLPRLARILRQGSGGRCSPLWQGFGWTAVVGGAAHHFTSGPVAPRVGASAPRPALGCGLCFPCAGRWGWPQDGGACWWAWCP</sequence>
<keyword evidence="2" id="KW-1185">Reference proteome</keyword>
<evidence type="ECO:0000313" key="1">
    <source>
        <dbReference type="Ensembl" id="ENSVKKP00000013533.1"/>
    </source>
</evidence>
<dbReference type="AlphaFoldDB" id="A0A8D2KX45"/>
<accession>A0A8D2KX45</accession>